<keyword evidence="2" id="KW-1185">Reference proteome</keyword>
<dbReference type="EMBL" id="CAJVPZ010079937">
    <property type="protein sequence ID" value="CAG8807336.1"/>
    <property type="molecule type" value="Genomic_DNA"/>
</dbReference>
<protein>
    <submittedName>
        <fullName evidence="1">14364_t:CDS:1</fullName>
    </submittedName>
</protein>
<sequence length="62" mass="7047">DEVLLLGPKEFSELDDPPTNTDATAEVIVKQPNAFVKKQMFYAEVDVIQRIQNAKIGLENWE</sequence>
<reference evidence="1" key="1">
    <citation type="submission" date="2021-06" db="EMBL/GenBank/DDBJ databases">
        <authorList>
            <person name="Kallberg Y."/>
            <person name="Tangrot J."/>
            <person name="Rosling A."/>
        </authorList>
    </citation>
    <scope>NUCLEOTIDE SEQUENCE</scope>
    <source>
        <strain evidence="1">IN212</strain>
    </source>
</reference>
<name>A0A9N9PAZ4_9GLOM</name>
<dbReference type="AlphaFoldDB" id="A0A9N9PAZ4"/>
<proteinExistence type="predicted"/>
<gene>
    <name evidence="1" type="ORF">RFULGI_LOCUS18375</name>
</gene>
<comment type="caution">
    <text evidence="1">The sequence shown here is derived from an EMBL/GenBank/DDBJ whole genome shotgun (WGS) entry which is preliminary data.</text>
</comment>
<evidence type="ECO:0000313" key="1">
    <source>
        <dbReference type="EMBL" id="CAG8807336.1"/>
    </source>
</evidence>
<accession>A0A9N9PAZ4</accession>
<organism evidence="1 2">
    <name type="scientific">Racocetra fulgida</name>
    <dbReference type="NCBI Taxonomy" id="60492"/>
    <lineage>
        <taxon>Eukaryota</taxon>
        <taxon>Fungi</taxon>
        <taxon>Fungi incertae sedis</taxon>
        <taxon>Mucoromycota</taxon>
        <taxon>Glomeromycotina</taxon>
        <taxon>Glomeromycetes</taxon>
        <taxon>Diversisporales</taxon>
        <taxon>Gigasporaceae</taxon>
        <taxon>Racocetra</taxon>
    </lineage>
</organism>
<feature type="non-terminal residue" evidence="1">
    <location>
        <position position="62"/>
    </location>
</feature>
<feature type="non-terminal residue" evidence="1">
    <location>
        <position position="1"/>
    </location>
</feature>
<evidence type="ECO:0000313" key="2">
    <source>
        <dbReference type="Proteomes" id="UP000789396"/>
    </source>
</evidence>
<dbReference type="Proteomes" id="UP000789396">
    <property type="component" value="Unassembled WGS sequence"/>
</dbReference>